<keyword evidence="3" id="KW-1185">Reference proteome</keyword>
<gene>
    <name evidence="2" type="ORF">RM539_14090</name>
</gene>
<name>A0ABU3D857_9FLAO</name>
<comment type="caution">
    <text evidence="2">The sequence shown here is derived from an EMBL/GenBank/DDBJ whole genome shotgun (WGS) entry which is preliminary data.</text>
</comment>
<protein>
    <submittedName>
        <fullName evidence="2">Uncharacterized protein</fullName>
    </submittedName>
</protein>
<evidence type="ECO:0000256" key="1">
    <source>
        <dbReference type="SAM" id="MobiDB-lite"/>
    </source>
</evidence>
<evidence type="ECO:0000313" key="2">
    <source>
        <dbReference type="EMBL" id="MDT0677713.1"/>
    </source>
</evidence>
<feature type="region of interest" description="Disordered" evidence="1">
    <location>
        <begin position="1"/>
        <end position="73"/>
    </location>
</feature>
<proteinExistence type="predicted"/>
<reference evidence="2 3" key="1">
    <citation type="submission" date="2023-09" db="EMBL/GenBank/DDBJ databases">
        <authorList>
            <person name="Rey-Velasco X."/>
        </authorList>
    </citation>
    <scope>NUCLEOTIDE SEQUENCE [LARGE SCALE GENOMIC DNA]</scope>
    <source>
        <strain evidence="2 3">F117</strain>
    </source>
</reference>
<dbReference type="EMBL" id="JAVRHK010000011">
    <property type="protein sequence ID" value="MDT0677713.1"/>
    <property type="molecule type" value="Genomic_DNA"/>
</dbReference>
<sequence length="73" mass="8421">MNPNSNKKKDEDRDEVILNDQHSDGVHFNKDVLKAKEAEGNAQEKEKEREKDLKQASEAEGKTIKQKKNEKDN</sequence>
<accession>A0ABU3D857</accession>
<feature type="compositionally biased region" description="Basic and acidic residues" evidence="1">
    <location>
        <begin position="21"/>
        <end position="73"/>
    </location>
</feature>
<evidence type="ECO:0000313" key="3">
    <source>
        <dbReference type="Proteomes" id="UP001262582"/>
    </source>
</evidence>
<dbReference type="Proteomes" id="UP001262582">
    <property type="component" value="Unassembled WGS sequence"/>
</dbReference>
<organism evidence="2 3">
    <name type="scientific">Autumnicola musiva</name>
    <dbReference type="NCBI Taxonomy" id="3075589"/>
    <lineage>
        <taxon>Bacteria</taxon>
        <taxon>Pseudomonadati</taxon>
        <taxon>Bacteroidota</taxon>
        <taxon>Flavobacteriia</taxon>
        <taxon>Flavobacteriales</taxon>
        <taxon>Flavobacteriaceae</taxon>
        <taxon>Autumnicola</taxon>
    </lineage>
</organism>
<dbReference type="RefSeq" id="WP_311504057.1">
    <property type="nucleotide sequence ID" value="NZ_JAVRHK010000011.1"/>
</dbReference>